<keyword evidence="1" id="KW-0732">Signal</keyword>
<comment type="caution">
    <text evidence="3">The sequence shown here is derived from an EMBL/GenBank/DDBJ whole genome shotgun (WGS) entry which is preliminary data.</text>
</comment>
<dbReference type="Pfam" id="PF24948">
    <property type="entry name" value="Citrate_synth_N"/>
    <property type="match status" value="1"/>
</dbReference>
<feature type="chain" id="PRO_5023024051" evidence="1">
    <location>
        <begin position="17"/>
        <end position="159"/>
    </location>
</feature>
<dbReference type="Proteomes" id="UP000325315">
    <property type="component" value="Unassembled WGS sequence"/>
</dbReference>
<evidence type="ECO:0000259" key="2">
    <source>
        <dbReference type="Pfam" id="PF24948"/>
    </source>
</evidence>
<accession>A0A5B6VBE8</accession>
<organism evidence="3 4">
    <name type="scientific">Gossypium australe</name>
    <dbReference type="NCBI Taxonomy" id="47621"/>
    <lineage>
        <taxon>Eukaryota</taxon>
        <taxon>Viridiplantae</taxon>
        <taxon>Streptophyta</taxon>
        <taxon>Embryophyta</taxon>
        <taxon>Tracheophyta</taxon>
        <taxon>Spermatophyta</taxon>
        <taxon>Magnoliopsida</taxon>
        <taxon>eudicotyledons</taxon>
        <taxon>Gunneridae</taxon>
        <taxon>Pentapetalae</taxon>
        <taxon>rosids</taxon>
        <taxon>malvids</taxon>
        <taxon>Malvales</taxon>
        <taxon>Malvaceae</taxon>
        <taxon>Malvoideae</taxon>
        <taxon>Gossypium</taxon>
    </lineage>
</organism>
<name>A0A5B6VBE8_9ROSI</name>
<dbReference type="EMBL" id="SMMG02000007">
    <property type="protein sequence ID" value="KAA3466485.1"/>
    <property type="molecule type" value="Genomic_DNA"/>
</dbReference>
<keyword evidence="4" id="KW-1185">Reference proteome</keyword>
<gene>
    <name evidence="3" type="ORF">EPI10_001575</name>
</gene>
<proteinExistence type="predicted"/>
<dbReference type="SUPFAM" id="SSF56059">
    <property type="entry name" value="Glutathione synthetase ATP-binding domain-like"/>
    <property type="match status" value="1"/>
</dbReference>
<evidence type="ECO:0000313" key="3">
    <source>
        <dbReference type="EMBL" id="KAA3466485.1"/>
    </source>
</evidence>
<reference evidence="3" key="1">
    <citation type="submission" date="2019-08" db="EMBL/GenBank/DDBJ databases">
        <authorList>
            <person name="Liu F."/>
        </authorList>
    </citation>
    <scope>NUCLEOTIDE SEQUENCE [LARGE SCALE GENOMIC DNA]</scope>
    <source>
        <strain evidence="3">PA1801</strain>
        <tissue evidence="3">Leaf</tissue>
    </source>
</reference>
<dbReference type="OrthoDB" id="1710651at2759"/>
<sequence length="159" mass="18421">MVVALLLAANSGAARGHCWGWESLEKNHDLNYKGFSSELVADKRTRKARNKIREYDSKRLLKQHFKRFFAYDLPTKSAQVMESTDFNELVENEPWLLSQKLVVKPDMLFGKRGKSGLVGLNLDFAQVTTFVKERLSKEEKKRPHGFEIFKLVSEPSFLW</sequence>
<protein>
    <submittedName>
        <fullName evidence="3">ATP-citrate synthase alpha chain protein 1-like</fullName>
    </submittedName>
</protein>
<evidence type="ECO:0000313" key="4">
    <source>
        <dbReference type="Proteomes" id="UP000325315"/>
    </source>
</evidence>
<dbReference type="AlphaFoldDB" id="A0A5B6VBE8"/>
<dbReference type="InterPro" id="IPR056749">
    <property type="entry name" value="Citrate_synth_N"/>
</dbReference>
<feature type="signal peptide" evidence="1">
    <location>
        <begin position="1"/>
        <end position="16"/>
    </location>
</feature>
<feature type="domain" description="ATP-citrate synthase ATP-grasp" evidence="2">
    <location>
        <begin position="49"/>
        <end position="139"/>
    </location>
</feature>
<evidence type="ECO:0000256" key="1">
    <source>
        <dbReference type="SAM" id="SignalP"/>
    </source>
</evidence>
<dbReference type="Gene3D" id="3.30.470.110">
    <property type="match status" value="1"/>
</dbReference>